<dbReference type="InterPro" id="IPR048256">
    <property type="entry name" value="Tektin-like"/>
</dbReference>
<dbReference type="GO" id="GO:0005929">
    <property type="term" value="C:cilium"/>
    <property type="evidence" value="ECO:0007669"/>
    <property type="project" value="UniProtKB-ARBA"/>
</dbReference>
<reference evidence="6" key="1">
    <citation type="submission" date="2024-06" db="EMBL/GenBank/DDBJ databases">
        <authorList>
            <person name="Liu X."/>
            <person name="Lenzi L."/>
            <person name="Haldenby T S."/>
            <person name="Uol C."/>
        </authorList>
    </citation>
    <scope>NUCLEOTIDE SEQUENCE</scope>
</reference>
<dbReference type="PANTHER" id="PTHR19960:SF7">
    <property type="entry name" value="TEKTIN"/>
    <property type="match status" value="1"/>
</dbReference>
<sequence>MYPICVPRSLFILAKPLKHGGRSFNAQPRNGLISVLRAIEERTEMIADGTGAPVFPRPDRKPPDINEVISEELKEILKEATLKVAIQSDRSILALIQRMIEFVVLKRLLYITYNPSAEVPNASYARKCYEERLPSLFKLLYSEYEDVKGKLKAERLKRKTMIYEQYTPSNQPECTPHRKRIPPNQPAQKSLHTLVDFVVPGTTTSSVLFASTVANVATGKDTRKDFADGNPQPTRAHPFLPPNANHSQDLSQLVGSTASSGPSRPKQLPVGCFFPTAANKFWDSAEIKQMATIAKPSLKFQPPDWFTNSFAISANAQRQREASHEVRQETRALRLAAALRTKWDEYNNTTRLADRIDAIRDLRDILDLAKTQVDEEMTMVQLGKDALEEQMRNLHVPRECVTECLTLRDHRREIDNVEDAPEVQLKKEQEVIARSNKYLQQKVDEAFDQIALLKEARGQLLIDLQDKNEAMDIDIEQYKLRPECPGVSFKPNCMRIPKGTTTPQQWENFSRYNWDRAQAEIGAGQRLREAIYQALCQVANDMEAQAQATELALRRRRHEIEQALDELNWQKKQTEEEMAELENDLEKLEQGICDLAPAGKLAQTRLERRTYRPGVELCRDAAQYGLTDEVLQIEVSKEALLEKQRQCRHALDALHRQLNRINDDISVKERSLELENQCINLRHQRMDRPQPQKDNDPDRSFSKGDESLVNQPPTATESNLAQKILA</sequence>
<dbReference type="Pfam" id="PF03148">
    <property type="entry name" value="Tektin"/>
    <property type="match status" value="1"/>
</dbReference>
<dbReference type="InterPro" id="IPR000435">
    <property type="entry name" value="Tektins"/>
</dbReference>
<dbReference type="PANTHER" id="PTHR19960">
    <property type="entry name" value="TEKTIN"/>
    <property type="match status" value="1"/>
</dbReference>
<dbReference type="AlphaFoldDB" id="A0AAV2T5T0"/>
<dbReference type="GO" id="GO:0015630">
    <property type="term" value="C:microtubule cytoskeleton"/>
    <property type="evidence" value="ECO:0007669"/>
    <property type="project" value="TreeGrafter"/>
</dbReference>
<dbReference type="GO" id="GO:0005634">
    <property type="term" value="C:nucleus"/>
    <property type="evidence" value="ECO:0007669"/>
    <property type="project" value="TreeGrafter"/>
</dbReference>
<accession>A0AAV2T5T0</accession>
<proteinExistence type="inferred from homology"/>
<evidence type="ECO:0000256" key="1">
    <source>
        <dbReference type="ARBA" id="ARBA00004496"/>
    </source>
</evidence>
<feature type="region of interest" description="Disordered" evidence="5">
    <location>
        <begin position="221"/>
        <end position="265"/>
    </location>
</feature>
<comment type="subcellular location">
    <subcellularLocation>
        <location evidence="1">Cytoplasm</location>
    </subcellularLocation>
</comment>
<gene>
    <name evidence="6" type="ORF">CDAUBV1_LOCUS2863</name>
</gene>
<feature type="compositionally biased region" description="Polar residues" evidence="5">
    <location>
        <begin position="708"/>
        <end position="726"/>
    </location>
</feature>
<dbReference type="GO" id="GO:0060271">
    <property type="term" value="P:cilium assembly"/>
    <property type="evidence" value="ECO:0007669"/>
    <property type="project" value="TreeGrafter"/>
</dbReference>
<dbReference type="GO" id="GO:0060294">
    <property type="term" value="P:cilium movement involved in cell motility"/>
    <property type="evidence" value="ECO:0007669"/>
    <property type="project" value="InterPro"/>
</dbReference>
<feature type="coiled-coil region" evidence="4">
    <location>
        <begin position="557"/>
        <end position="591"/>
    </location>
</feature>
<evidence type="ECO:0008006" key="8">
    <source>
        <dbReference type="Google" id="ProtNLM"/>
    </source>
</evidence>
<comment type="caution">
    <text evidence="6">The sequence shown here is derived from an EMBL/GenBank/DDBJ whole genome shotgun (WGS) entry which is preliminary data.</text>
</comment>
<feature type="compositionally biased region" description="Basic and acidic residues" evidence="5">
    <location>
        <begin position="684"/>
        <end position="706"/>
    </location>
</feature>
<dbReference type="GO" id="GO:0005737">
    <property type="term" value="C:cytoplasm"/>
    <property type="evidence" value="ECO:0007669"/>
    <property type="project" value="UniProtKB-SubCell"/>
</dbReference>
<evidence type="ECO:0000256" key="4">
    <source>
        <dbReference type="SAM" id="Coils"/>
    </source>
</evidence>
<evidence type="ECO:0000313" key="6">
    <source>
        <dbReference type="EMBL" id="CAL5130693.1"/>
    </source>
</evidence>
<keyword evidence="3" id="KW-0963">Cytoplasm</keyword>
<dbReference type="Proteomes" id="UP001497525">
    <property type="component" value="Unassembled WGS sequence"/>
</dbReference>
<evidence type="ECO:0000256" key="5">
    <source>
        <dbReference type="SAM" id="MobiDB-lite"/>
    </source>
</evidence>
<evidence type="ECO:0000256" key="2">
    <source>
        <dbReference type="ARBA" id="ARBA00007209"/>
    </source>
</evidence>
<organism evidence="6 7">
    <name type="scientific">Calicophoron daubneyi</name>
    <name type="common">Rumen fluke</name>
    <name type="synonym">Paramphistomum daubneyi</name>
    <dbReference type="NCBI Taxonomy" id="300641"/>
    <lineage>
        <taxon>Eukaryota</taxon>
        <taxon>Metazoa</taxon>
        <taxon>Spiralia</taxon>
        <taxon>Lophotrochozoa</taxon>
        <taxon>Platyhelminthes</taxon>
        <taxon>Trematoda</taxon>
        <taxon>Digenea</taxon>
        <taxon>Plagiorchiida</taxon>
        <taxon>Pronocephalata</taxon>
        <taxon>Paramphistomoidea</taxon>
        <taxon>Paramphistomidae</taxon>
        <taxon>Calicophoron</taxon>
    </lineage>
</organism>
<protein>
    <recommendedName>
        <fullName evidence="8">Tektin</fullName>
    </recommendedName>
</protein>
<dbReference type="PRINTS" id="PR00511">
    <property type="entry name" value="TEKTIN"/>
</dbReference>
<name>A0AAV2T5T0_CALDB</name>
<feature type="region of interest" description="Disordered" evidence="5">
    <location>
        <begin position="682"/>
        <end position="726"/>
    </location>
</feature>
<evidence type="ECO:0000313" key="7">
    <source>
        <dbReference type="Proteomes" id="UP001497525"/>
    </source>
</evidence>
<comment type="similarity">
    <text evidence="2">Belongs to the tektin family.</text>
</comment>
<dbReference type="EMBL" id="CAXLJL010000070">
    <property type="protein sequence ID" value="CAL5130693.1"/>
    <property type="molecule type" value="Genomic_DNA"/>
</dbReference>
<keyword evidence="4" id="KW-0175">Coiled coil</keyword>
<feature type="compositionally biased region" description="Polar residues" evidence="5">
    <location>
        <begin position="244"/>
        <end position="262"/>
    </location>
</feature>
<evidence type="ECO:0000256" key="3">
    <source>
        <dbReference type="ARBA" id="ARBA00022490"/>
    </source>
</evidence>